<evidence type="ECO:0000256" key="1">
    <source>
        <dbReference type="SAM" id="Phobius"/>
    </source>
</evidence>
<keyword evidence="1" id="KW-0812">Transmembrane</keyword>
<sequence>MEKVVDIIKVVFWLVTLIVTFMGKMMLAMYLMSVGMFLEACYCWYMHRSH</sequence>
<comment type="caution">
    <text evidence="2">The sequence shown here is derived from an EMBL/GenBank/DDBJ whole genome shotgun (WGS) entry which is preliminary data.</text>
</comment>
<keyword evidence="1" id="KW-0472">Membrane</keyword>
<keyword evidence="1" id="KW-1133">Transmembrane helix</keyword>
<feature type="transmembrane region" description="Helical" evidence="1">
    <location>
        <begin position="12"/>
        <end position="45"/>
    </location>
</feature>
<evidence type="ECO:0000313" key="2">
    <source>
        <dbReference type="EMBL" id="KRN58343.1"/>
    </source>
</evidence>
<evidence type="ECO:0000313" key="3">
    <source>
        <dbReference type="Proteomes" id="UP000050934"/>
    </source>
</evidence>
<keyword evidence="3" id="KW-1185">Reference proteome</keyword>
<dbReference type="Proteomes" id="UP000050934">
    <property type="component" value="Unassembled WGS sequence"/>
</dbReference>
<dbReference type="RefSeq" id="WP_169790376.1">
    <property type="nucleotide sequence ID" value="NZ_JQBW01000010.1"/>
</dbReference>
<gene>
    <name evidence="2" type="ORF">IV45_GL000789</name>
</gene>
<name>A0A0R2I8H3_9LACO</name>
<accession>A0A0R2I8H3</accession>
<dbReference type="EMBL" id="JQBW01000010">
    <property type="protein sequence ID" value="KRN58343.1"/>
    <property type="molecule type" value="Genomic_DNA"/>
</dbReference>
<dbReference type="PATRIC" id="fig|396268.3.peg.799"/>
<protein>
    <submittedName>
        <fullName evidence="2">Uncharacterized protein</fullName>
    </submittedName>
</protein>
<reference evidence="2 3" key="1">
    <citation type="journal article" date="2015" name="Genome Announc.">
        <title>Expanding the biotechnology potential of lactobacilli through comparative genomics of 213 strains and associated genera.</title>
        <authorList>
            <person name="Sun Z."/>
            <person name="Harris H.M."/>
            <person name="McCann A."/>
            <person name="Guo C."/>
            <person name="Argimon S."/>
            <person name="Zhang W."/>
            <person name="Yang X."/>
            <person name="Jeffery I.B."/>
            <person name="Cooney J.C."/>
            <person name="Kagawa T.F."/>
            <person name="Liu W."/>
            <person name="Song Y."/>
            <person name="Salvetti E."/>
            <person name="Wrobel A."/>
            <person name="Rasinkangas P."/>
            <person name="Parkhill J."/>
            <person name="Rea M.C."/>
            <person name="O'Sullivan O."/>
            <person name="Ritari J."/>
            <person name="Douillard F.P."/>
            <person name="Paul Ross R."/>
            <person name="Yang R."/>
            <person name="Briner A.E."/>
            <person name="Felis G.E."/>
            <person name="de Vos W.M."/>
            <person name="Barrangou R."/>
            <person name="Klaenhammer T.R."/>
            <person name="Caufield P.W."/>
            <person name="Cui Y."/>
            <person name="Zhang H."/>
            <person name="O'Toole P.W."/>
        </authorList>
    </citation>
    <scope>NUCLEOTIDE SEQUENCE [LARGE SCALE GENOMIC DNA]</scope>
    <source>
        <strain evidence="2 3">DSM 17896</strain>
    </source>
</reference>
<organism evidence="2 3">
    <name type="scientific">Limosilactobacillus secaliphilus</name>
    <dbReference type="NCBI Taxonomy" id="396268"/>
    <lineage>
        <taxon>Bacteria</taxon>
        <taxon>Bacillati</taxon>
        <taxon>Bacillota</taxon>
        <taxon>Bacilli</taxon>
        <taxon>Lactobacillales</taxon>
        <taxon>Lactobacillaceae</taxon>
        <taxon>Limosilactobacillus</taxon>
    </lineage>
</organism>
<dbReference type="AlphaFoldDB" id="A0A0R2I8H3"/>
<proteinExistence type="predicted"/>